<keyword evidence="3" id="KW-1185">Reference proteome</keyword>
<organism evidence="4">
    <name type="scientific">Schistocephalus solidus</name>
    <name type="common">Tapeworm</name>
    <dbReference type="NCBI Taxonomy" id="70667"/>
    <lineage>
        <taxon>Eukaryota</taxon>
        <taxon>Metazoa</taxon>
        <taxon>Spiralia</taxon>
        <taxon>Lophotrochozoa</taxon>
        <taxon>Platyhelminthes</taxon>
        <taxon>Cestoda</taxon>
        <taxon>Eucestoda</taxon>
        <taxon>Diphyllobothriidea</taxon>
        <taxon>Diphyllobothriidae</taxon>
        <taxon>Schistocephalus</taxon>
    </lineage>
</organism>
<evidence type="ECO:0000313" key="4">
    <source>
        <dbReference type="WBParaSite" id="SSLN_0000257201-mRNA-1"/>
    </source>
</evidence>
<reference evidence="2 3" key="2">
    <citation type="submission" date="2018-11" db="EMBL/GenBank/DDBJ databases">
        <authorList>
            <consortium name="Pathogen Informatics"/>
        </authorList>
    </citation>
    <scope>NUCLEOTIDE SEQUENCE [LARGE SCALE GENOMIC DNA]</scope>
    <source>
        <strain evidence="2 3">NST_G2</strain>
    </source>
</reference>
<protein>
    <submittedName>
        <fullName evidence="2 4">Uncharacterized protein</fullName>
    </submittedName>
</protein>
<accession>A0A183SE37</accession>
<sequence>MPTVPLYSLDKLCPMDVNETDAGKITSFRQLRFTLTRCFTSLEVFIGQRLIVNLPKPEACESEDLVQAFSACCELRDCISLAFLLHQILLAQEEANKAEMLRLSLARAIGHSGSAQVNKFSNASASESDGRAIMTLPSKTGDEISTEYDPHAGDQIINPPERSHHL</sequence>
<proteinExistence type="predicted"/>
<name>A0A183SE37_SCHSO</name>
<evidence type="ECO:0000256" key="1">
    <source>
        <dbReference type="SAM" id="MobiDB-lite"/>
    </source>
</evidence>
<evidence type="ECO:0000313" key="3">
    <source>
        <dbReference type="Proteomes" id="UP000275846"/>
    </source>
</evidence>
<reference evidence="4" key="1">
    <citation type="submission" date="2016-06" db="UniProtKB">
        <authorList>
            <consortium name="WormBaseParasite"/>
        </authorList>
    </citation>
    <scope>IDENTIFICATION</scope>
</reference>
<feature type="region of interest" description="Disordered" evidence="1">
    <location>
        <begin position="141"/>
        <end position="166"/>
    </location>
</feature>
<evidence type="ECO:0000313" key="2">
    <source>
        <dbReference type="EMBL" id="VDL88870.1"/>
    </source>
</evidence>
<dbReference type="Proteomes" id="UP000275846">
    <property type="component" value="Unassembled WGS sequence"/>
</dbReference>
<dbReference type="AlphaFoldDB" id="A0A183SE37"/>
<dbReference type="EMBL" id="UYSU01032265">
    <property type="protein sequence ID" value="VDL88870.1"/>
    <property type="molecule type" value="Genomic_DNA"/>
</dbReference>
<gene>
    <name evidence="2" type="ORF">SSLN_LOCUS2485</name>
</gene>
<dbReference type="WBParaSite" id="SSLN_0000257201-mRNA-1">
    <property type="protein sequence ID" value="SSLN_0000257201-mRNA-1"/>
    <property type="gene ID" value="SSLN_0000257201"/>
</dbReference>